<proteinExistence type="predicted"/>
<dbReference type="Proteomes" id="UP000276215">
    <property type="component" value="Unassembled WGS sequence"/>
</dbReference>
<gene>
    <name evidence="2" type="ORF">L873DRAFT_1847444</name>
</gene>
<protein>
    <submittedName>
        <fullName evidence="2">Uncharacterized protein</fullName>
    </submittedName>
</protein>
<evidence type="ECO:0000256" key="1">
    <source>
        <dbReference type="SAM" id="MobiDB-lite"/>
    </source>
</evidence>
<feature type="compositionally biased region" description="Basic and acidic residues" evidence="1">
    <location>
        <begin position="86"/>
        <end position="108"/>
    </location>
</feature>
<organism evidence="2 3">
    <name type="scientific">Choiromyces venosus 120613-1</name>
    <dbReference type="NCBI Taxonomy" id="1336337"/>
    <lineage>
        <taxon>Eukaryota</taxon>
        <taxon>Fungi</taxon>
        <taxon>Dikarya</taxon>
        <taxon>Ascomycota</taxon>
        <taxon>Pezizomycotina</taxon>
        <taxon>Pezizomycetes</taxon>
        <taxon>Pezizales</taxon>
        <taxon>Tuberaceae</taxon>
        <taxon>Choiromyces</taxon>
    </lineage>
</organism>
<evidence type="ECO:0000313" key="2">
    <source>
        <dbReference type="EMBL" id="RPA92962.1"/>
    </source>
</evidence>
<accession>A0A3N4J3Q9</accession>
<reference evidence="2 3" key="1">
    <citation type="journal article" date="2018" name="Nat. Ecol. Evol.">
        <title>Pezizomycetes genomes reveal the molecular basis of ectomycorrhizal truffle lifestyle.</title>
        <authorList>
            <person name="Murat C."/>
            <person name="Payen T."/>
            <person name="Noel B."/>
            <person name="Kuo A."/>
            <person name="Morin E."/>
            <person name="Chen J."/>
            <person name="Kohler A."/>
            <person name="Krizsan K."/>
            <person name="Balestrini R."/>
            <person name="Da Silva C."/>
            <person name="Montanini B."/>
            <person name="Hainaut M."/>
            <person name="Levati E."/>
            <person name="Barry K.W."/>
            <person name="Belfiori B."/>
            <person name="Cichocki N."/>
            <person name="Clum A."/>
            <person name="Dockter R.B."/>
            <person name="Fauchery L."/>
            <person name="Guy J."/>
            <person name="Iotti M."/>
            <person name="Le Tacon F."/>
            <person name="Lindquist E.A."/>
            <person name="Lipzen A."/>
            <person name="Malagnac F."/>
            <person name="Mello A."/>
            <person name="Molinier V."/>
            <person name="Miyauchi S."/>
            <person name="Poulain J."/>
            <person name="Riccioni C."/>
            <person name="Rubini A."/>
            <person name="Sitrit Y."/>
            <person name="Splivallo R."/>
            <person name="Traeger S."/>
            <person name="Wang M."/>
            <person name="Zifcakova L."/>
            <person name="Wipf D."/>
            <person name="Zambonelli A."/>
            <person name="Paolocci F."/>
            <person name="Nowrousian M."/>
            <person name="Ottonello S."/>
            <person name="Baldrian P."/>
            <person name="Spatafora J.W."/>
            <person name="Henrissat B."/>
            <person name="Nagy L.G."/>
            <person name="Aury J.M."/>
            <person name="Wincker P."/>
            <person name="Grigoriev I.V."/>
            <person name="Bonfante P."/>
            <person name="Martin F.M."/>
        </authorList>
    </citation>
    <scope>NUCLEOTIDE SEQUENCE [LARGE SCALE GENOMIC DNA]</scope>
    <source>
        <strain evidence="2 3">120613-1</strain>
    </source>
</reference>
<dbReference type="EMBL" id="ML120462">
    <property type="protein sequence ID" value="RPA92962.1"/>
    <property type="molecule type" value="Genomic_DNA"/>
</dbReference>
<name>A0A3N4J3Q9_9PEZI</name>
<dbReference type="AlphaFoldDB" id="A0A3N4J3Q9"/>
<evidence type="ECO:0000313" key="3">
    <source>
        <dbReference type="Proteomes" id="UP000276215"/>
    </source>
</evidence>
<sequence>MSSQNVIDILREEVRMLRKKVKEMEIQLHHTMRDPVPTMSRSKRAQSVPTKPRAIREGTPVAPRALVQKSHTWAKVITKGKKRKVGKDNSRGAEEEEKRVGRVPDPEENRGPGLLVMIKVGGMRWDDGIGGVVEGLKEVGFVSCEGGRWLVDEEERVKRMKHGRKSSTVMVRVVGWERVNELCCTGLWVGGVWCSVRRLMVVLVKRKEAGWVRVVERVDERVEGMEMNMEGAVVVLGEKVKRVDKEQGDRIRLLEEKLMGAIGDGMRVLGEGMRVLKREIMEKVEKLEAERLVQTQIKVVPVGPSGYRRR</sequence>
<feature type="region of interest" description="Disordered" evidence="1">
    <location>
        <begin position="77"/>
        <end position="108"/>
    </location>
</feature>
<keyword evidence="3" id="KW-1185">Reference proteome</keyword>